<dbReference type="Gene3D" id="3.30.450.20">
    <property type="entry name" value="PAS domain"/>
    <property type="match status" value="2"/>
</dbReference>
<reference evidence="13" key="1">
    <citation type="journal article" date="2020" name="mSystems">
        <title>Genome- and Community-Level Interaction Insights into Carbon Utilization and Element Cycling Functions of Hydrothermarchaeota in Hydrothermal Sediment.</title>
        <authorList>
            <person name="Zhou Z."/>
            <person name="Liu Y."/>
            <person name="Xu W."/>
            <person name="Pan J."/>
            <person name="Luo Z.H."/>
            <person name="Li M."/>
        </authorList>
    </citation>
    <scope>NUCLEOTIDE SEQUENCE [LARGE SCALE GENOMIC DNA]</scope>
    <source>
        <strain evidence="13">SpSt-500</strain>
    </source>
</reference>
<dbReference type="CDD" id="cd00130">
    <property type="entry name" value="PAS"/>
    <property type="match status" value="1"/>
</dbReference>
<keyword evidence="5" id="KW-0597">Phosphoprotein</keyword>
<dbReference type="InterPro" id="IPR003594">
    <property type="entry name" value="HATPase_dom"/>
</dbReference>
<dbReference type="EC" id="2.7.13.3" evidence="3"/>
<dbReference type="InterPro" id="IPR000014">
    <property type="entry name" value="PAS"/>
</dbReference>
<dbReference type="EMBL" id="DSVI01000007">
    <property type="protein sequence ID" value="HGT47657.1"/>
    <property type="molecule type" value="Genomic_DNA"/>
</dbReference>
<keyword evidence="10" id="KW-0902">Two-component regulatory system</keyword>
<keyword evidence="8" id="KW-0418">Kinase</keyword>
<dbReference type="InterPro" id="IPR036890">
    <property type="entry name" value="HATPase_C_sf"/>
</dbReference>
<dbReference type="InterPro" id="IPR013656">
    <property type="entry name" value="PAS_4"/>
</dbReference>
<dbReference type="FunFam" id="3.30.565.10:FF:000023">
    <property type="entry name" value="PAS domain-containing sensor histidine kinase"/>
    <property type="match status" value="1"/>
</dbReference>
<evidence type="ECO:0000256" key="9">
    <source>
        <dbReference type="ARBA" id="ARBA00022840"/>
    </source>
</evidence>
<dbReference type="GO" id="GO:0005524">
    <property type="term" value="F:ATP binding"/>
    <property type="evidence" value="ECO:0007669"/>
    <property type="project" value="UniProtKB-KW"/>
</dbReference>
<dbReference type="PRINTS" id="PR00344">
    <property type="entry name" value="BCTRLSENSOR"/>
</dbReference>
<comment type="catalytic activity">
    <reaction evidence="1">
        <text>ATP + protein L-histidine = ADP + protein N-phospho-L-histidine.</text>
        <dbReference type="EC" id="2.7.13.3"/>
    </reaction>
</comment>
<name>A0A832DHT9_9BACT</name>
<evidence type="ECO:0000256" key="5">
    <source>
        <dbReference type="ARBA" id="ARBA00022553"/>
    </source>
</evidence>
<evidence type="ECO:0000256" key="1">
    <source>
        <dbReference type="ARBA" id="ARBA00000085"/>
    </source>
</evidence>
<keyword evidence="9" id="KW-0067">ATP-binding</keyword>
<dbReference type="InterPro" id="IPR036097">
    <property type="entry name" value="HisK_dim/P_sf"/>
</dbReference>
<evidence type="ECO:0000256" key="2">
    <source>
        <dbReference type="ARBA" id="ARBA00004236"/>
    </source>
</evidence>
<proteinExistence type="predicted"/>
<dbReference type="GO" id="GO:0005886">
    <property type="term" value="C:plasma membrane"/>
    <property type="evidence" value="ECO:0007669"/>
    <property type="project" value="UniProtKB-SubCell"/>
</dbReference>
<evidence type="ECO:0000256" key="10">
    <source>
        <dbReference type="ARBA" id="ARBA00023012"/>
    </source>
</evidence>
<evidence type="ECO:0000256" key="11">
    <source>
        <dbReference type="ARBA" id="ARBA00023136"/>
    </source>
</evidence>
<dbReference type="CDD" id="cd00082">
    <property type="entry name" value="HisKA"/>
    <property type="match status" value="1"/>
</dbReference>
<dbReference type="GO" id="GO:0000155">
    <property type="term" value="F:phosphorelay sensor kinase activity"/>
    <property type="evidence" value="ECO:0007669"/>
    <property type="project" value="InterPro"/>
</dbReference>
<dbReference type="PANTHER" id="PTHR43711">
    <property type="entry name" value="TWO-COMPONENT HISTIDINE KINASE"/>
    <property type="match status" value="1"/>
</dbReference>
<dbReference type="InterPro" id="IPR005467">
    <property type="entry name" value="His_kinase_dom"/>
</dbReference>
<dbReference type="SUPFAM" id="SSF55785">
    <property type="entry name" value="PYP-like sensor domain (PAS domain)"/>
    <property type="match status" value="2"/>
</dbReference>
<keyword evidence="11" id="KW-0472">Membrane</keyword>
<evidence type="ECO:0000313" key="13">
    <source>
        <dbReference type="EMBL" id="HGT47657.1"/>
    </source>
</evidence>
<gene>
    <name evidence="13" type="ORF">ENS56_06455</name>
</gene>
<evidence type="ECO:0000259" key="12">
    <source>
        <dbReference type="PROSITE" id="PS50109"/>
    </source>
</evidence>
<keyword evidence="6" id="KW-0808">Transferase</keyword>
<dbReference type="Pfam" id="PF00512">
    <property type="entry name" value="HisKA"/>
    <property type="match status" value="1"/>
</dbReference>
<dbReference type="SMART" id="SM00387">
    <property type="entry name" value="HATPase_c"/>
    <property type="match status" value="1"/>
</dbReference>
<dbReference type="Pfam" id="PF13426">
    <property type="entry name" value="PAS_9"/>
    <property type="match status" value="1"/>
</dbReference>
<evidence type="ECO:0000256" key="4">
    <source>
        <dbReference type="ARBA" id="ARBA00022475"/>
    </source>
</evidence>
<dbReference type="PANTHER" id="PTHR43711:SF31">
    <property type="entry name" value="HISTIDINE KINASE"/>
    <property type="match status" value="1"/>
</dbReference>
<dbReference type="SUPFAM" id="SSF55874">
    <property type="entry name" value="ATPase domain of HSP90 chaperone/DNA topoisomerase II/histidine kinase"/>
    <property type="match status" value="1"/>
</dbReference>
<organism evidence="13">
    <name type="scientific">Ignavibacterium album</name>
    <dbReference type="NCBI Taxonomy" id="591197"/>
    <lineage>
        <taxon>Bacteria</taxon>
        <taxon>Pseudomonadati</taxon>
        <taxon>Ignavibacteriota</taxon>
        <taxon>Ignavibacteria</taxon>
        <taxon>Ignavibacteriales</taxon>
        <taxon>Ignavibacteriaceae</taxon>
        <taxon>Ignavibacterium</taxon>
    </lineage>
</organism>
<feature type="domain" description="Histidine kinase" evidence="12">
    <location>
        <begin position="279"/>
        <end position="497"/>
    </location>
</feature>
<dbReference type="Pfam" id="PF02518">
    <property type="entry name" value="HATPase_c"/>
    <property type="match status" value="1"/>
</dbReference>
<dbReference type="InterPro" id="IPR003661">
    <property type="entry name" value="HisK_dim/P_dom"/>
</dbReference>
<dbReference type="PROSITE" id="PS50109">
    <property type="entry name" value="HIS_KIN"/>
    <property type="match status" value="1"/>
</dbReference>
<dbReference type="InterPro" id="IPR004358">
    <property type="entry name" value="Sig_transdc_His_kin-like_C"/>
</dbReference>
<dbReference type="CDD" id="cd00075">
    <property type="entry name" value="HATPase"/>
    <property type="match status" value="1"/>
</dbReference>
<protein>
    <recommendedName>
        <fullName evidence="3">histidine kinase</fullName>
        <ecNumber evidence="3">2.7.13.3</ecNumber>
    </recommendedName>
</protein>
<keyword evidence="4" id="KW-1003">Cell membrane</keyword>
<dbReference type="SMART" id="SM00388">
    <property type="entry name" value="HisKA"/>
    <property type="match status" value="1"/>
</dbReference>
<dbReference type="AlphaFoldDB" id="A0A832DHT9"/>
<dbReference type="Pfam" id="PF08448">
    <property type="entry name" value="PAS_4"/>
    <property type="match status" value="1"/>
</dbReference>
<dbReference type="Gene3D" id="3.30.565.10">
    <property type="entry name" value="Histidine kinase-like ATPase, C-terminal domain"/>
    <property type="match status" value="1"/>
</dbReference>
<sequence length="498" mass="56756">MNEIMELEKEIIGNHLQQIGNSILNHNTLGIIRISAEGTPVYANNTLLRFLNLESFTELIDTYNLNQLFRNNFNPKKYLKHIDQKFKSDFIESEWINKNGKVVFFKEFVQPVYNGSSVPEYFDCIIEDQTDKKIVEQLIKNCQTRDYQILKALPDILFIVSSEYVLLDCKFNSHSSFFKHPALLIGKKISSVFPKSVAEKITEAISTTLNKNQLTSVEFSVTADDKEIFYEARIVVNHENEALMLLRDVTLQKEAEAQLRKVTEDLRQANASKDKFFSIIAHDLRTPLIGLIGYAEILSEDIDDLETAEIKEYASNIVDISRQTIKLLSNLLEWSRLQTGKIQYNPADVKIHSLVNNIFQLLKSNAQHKEIELLNSTNENHIAFADENMIYSVLNNLISNAIKFTRVGGRIEISSEIKSEEIVVTVKDNGVGIDEENLKNLFELDKSFTTPGTQNEKGSGLGIILCRDFIKKHGGKIWVESKVGEGTSFYFTLPVFHS</sequence>
<dbReference type="InterPro" id="IPR035965">
    <property type="entry name" value="PAS-like_dom_sf"/>
</dbReference>
<dbReference type="Gene3D" id="1.10.287.130">
    <property type="match status" value="1"/>
</dbReference>
<keyword evidence="7" id="KW-0547">Nucleotide-binding</keyword>
<comment type="caution">
    <text evidence="13">The sequence shown here is derived from an EMBL/GenBank/DDBJ whole genome shotgun (WGS) entry which is preliminary data.</text>
</comment>
<evidence type="ECO:0000256" key="6">
    <source>
        <dbReference type="ARBA" id="ARBA00022679"/>
    </source>
</evidence>
<accession>A0A832DHT9</accession>
<dbReference type="InterPro" id="IPR050736">
    <property type="entry name" value="Sensor_HK_Regulatory"/>
</dbReference>
<dbReference type="SUPFAM" id="SSF47384">
    <property type="entry name" value="Homodimeric domain of signal transducing histidine kinase"/>
    <property type="match status" value="1"/>
</dbReference>
<evidence type="ECO:0000256" key="7">
    <source>
        <dbReference type="ARBA" id="ARBA00022741"/>
    </source>
</evidence>
<evidence type="ECO:0000256" key="3">
    <source>
        <dbReference type="ARBA" id="ARBA00012438"/>
    </source>
</evidence>
<comment type="subcellular location">
    <subcellularLocation>
        <location evidence="2">Cell membrane</location>
    </subcellularLocation>
</comment>
<evidence type="ECO:0000256" key="8">
    <source>
        <dbReference type="ARBA" id="ARBA00022777"/>
    </source>
</evidence>